<evidence type="ECO:0000256" key="4">
    <source>
        <dbReference type="ARBA" id="ARBA00015377"/>
    </source>
</evidence>
<organism evidence="14 15">
    <name type="scientific">Diplocarpon rosae</name>
    <dbReference type="NCBI Taxonomy" id="946125"/>
    <lineage>
        <taxon>Eukaryota</taxon>
        <taxon>Fungi</taxon>
        <taxon>Dikarya</taxon>
        <taxon>Ascomycota</taxon>
        <taxon>Pezizomycotina</taxon>
        <taxon>Leotiomycetes</taxon>
        <taxon>Helotiales</taxon>
        <taxon>Drepanopezizaceae</taxon>
        <taxon>Diplocarpon</taxon>
    </lineage>
</organism>
<protein>
    <recommendedName>
        <fullName evidence="4">Methylated-DNA--protein-cysteine methyltransferase</fullName>
        <ecNumber evidence="3">2.1.1.63</ecNumber>
    </recommendedName>
    <alternativeName>
        <fullName evidence="9">6-O-methylguanine-DNA methyltransferase</fullName>
    </alternativeName>
    <alternativeName>
        <fullName evidence="10">O-6-methylguanine-DNA-alkyltransferase</fullName>
    </alternativeName>
</protein>
<keyword evidence="15" id="KW-1185">Reference proteome</keyword>
<evidence type="ECO:0000256" key="12">
    <source>
        <dbReference type="SAM" id="MobiDB-lite"/>
    </source>
</evidence>
<comment type="similarity">
    <text evidence="2">Belongs to the MGMT family.</text>
</comment>
<comment type="catalytic activity">
    <reaction evidence="11">
        <text>a 6-O-methyl-2'-deoxyguanosine in DNA + L-cysteinyl-[protein] = S-methyl-L-cysteinyl-[protein] + a 2'-deoxyguanosine in DNA</text>
        <dbReference type="Rhea" id="RHEA:24000"/>
        <dbReference type="Rhea" id="RHEA-COMP:10131"/>
        <dbReference type="Rhea" id="RHEA-COMP:10132"/>
        <dbReference type="Rhea" id="RHEA-COMP:11367"/>
        <dbReference type="Rhea" id="RHEA-COMP:11368"/>
        <dbReference type="ChEBI" id="CHEBI:29950"/>
        <dbReference type="ChEBI" id="CHEBI:82612"/>
        <dbReference type="ChEBI" id="CHEBI:85445"/>
        <dbReference type="ChEBI" id="CHEBI:85448"/>
        <dbReference type="EC" id="2.1.1.63"/>
    </reaction>
</comment>
<evidence type="ECO:0000256" key="1">
    <source>
        <dbReference type="ARBA" id="ARBA00001286"/>
    </source>
</evidence>
<comment type="catalytic activity">
    <reaction evidence="1">
        <text>a 4-O-methyl-thymidine in DNA + L-cysteinyl-[protein] = a thymidine in DNA + S-methyl-L-cysteinyl-[protein]</text>
        <dbReference type="Rhea" id="RHEA:53428"/>
        <dbReference type="Rhea" id="RHEA-COMP:10131"/>
        <dbReference type="Rhea" id="RHEA-COMP:10132"/>
        <dbReference type="Rhea" id="RHEA-COMP:13555"/>
        <dbReference type="Rhea" id="RHEA-COMP:13556"/>
        <dbReference type="ChEBI" id="CHEBI:29950"/>
        <dbReference type="ChEBI" id="CHEBI:82612"/>
        <dbReference type="ChEBI" id="CHEBI:137386"/>
        <dbReference type="ChEBI" id="CHEBI:137387"/>
        <dbReference type="EC" id="2.1.1.63"/>
    </reaction>
</comment>
<name>A0AAD9WDT9_9HELO</name>
<sequence length="306" mass="32932">MAPPQPVLIQLQEVWKQMYQRSLPSAAKSKSPAQPDWPVQLDHCFARIILDYVVGIDTPLTEKIKSPAYKNMSREQLMASIALGDQILHGEADLMKLDEESLSVRGKRKGGGRSVVASKPAGRVETGVSGGKRKVGSGEDVMAPDIGGEAKRIKVPSSAASSPVTTIKVEDRTDAPSLNAAEQDEDLAPCLKKIAMSQRTSFQKKVLATLCQVPRGRYTTYGAMAKHLSSSARAVGNALRTNPFAPQVPCHRVLASGGGSGGFKGSWGRKGEEGLHDDKKRKLLRDEGVKFDGEGRVVGTPWEGFT</sequence>
<evidence type="ECO:0000313" key="14">
    <source>
        <dbReference type="EMBL" id="KAK2627977.1"/>
    </source>
</evidence>
<dbReference type="GO" id="GO:0032259">
    <property type="term" value="P:methylation"/>
    <property type="evidence" value="ECO:0007669"/>
    <property type="project" value="UniProtKB-KW"/>
</dbReference>
<dbReference type="PANTHER" id="PTHR10815:SF13">
    <property type="entry name" value="METHYLATED-DNA--PROTEIN-CYSTEINE METHYLTRANSFERASE"/>
    <property type="match status" value="1"/>
</dbReference>
<dbReference type="InterPro" id="IPR014048">
    <property type="entry name" value="MethylDNA_cys_MeTrfase_DNA-bd"/>
</dbReference>
<evidence type="ECO:0000256" key="10">
    <source>
        <dbReference type="ARBA" id="ARBA00031621"/>
    </source>
</evidence>
<dbReference type="CDD" id="cd06445">
    <property type="entry name" value="ATase"/>
    <property type="match status" value="1"/>
</dbReference>
<evidence type="ECO:0000259" key="13">
    <source>
        <dbReference type="Pfam" id="PF01035"/>
    </source>
</evidence>
<dbReference type="NCBIfam" id="TIGR00589">
    <property type="entry name" value="ogt"/>
    <property type="match status" value="1"/>
</dbReference>
<keyword evidence="7" id="KW-0227">DNA damage</keyword>
<dbReference type="SUPFAM" id="SSF46767">
    <property type="entry name" value="Methylated DNA-protein cysteine methyltransferase, C-terminal domain"/>
    <property type="match status" value="1"/>
</dbReference>
<keyword evidence="6" id="KW-0808">Transferase</keyword>
<dbReference type="Pfam" id="PF01035">
    <property type="entry name" value="DNA_binding_1"/>
    <property type="match status" value="1"/>
</dbReference>
<proteinExistence type="inferred from homology"/>
<dbReference type="EC" id="2.1.1.63" evidence="3"/>
<dbReference type="GO" id="GO:0006281">
    <property type="term" value="P:DNA repair"/>
    <property type="evidence" value="ECO:0007669"/>
    <property type="project" value="UniProtKB-KW"/>
</dbReference>
<dbReference type="Gene3D" id="1.10.10.10">
    <property type="entry name" value="Winged helix-like DNA-binding domain superfamily/Winged helix DNA-binding domain"/>
    <property type="match status" value="1"/>
</dbReference>
<dbReference type="InterPro" id="IPR036217">
    <property type="entry name" value="MethylDNA_cys_MeTrfase_DNAb"/>
</dbReference>
<keyword evidence="5" id="KW-0489">Methyltransferase</keyword>
<dbReference type="InterPro" id="IPR001497">
    <property type="entry name" value="MethylDNA_cys_MeTrfase_AS"/>
</dbReference>
<feature type="region of interest" description="Disordered" evidence="12">
    <location>
        <begin position="123"/>
        <end position="143"/>
    </location>
</feature>
<evidence type="ECO:0000256" key="11">
    <source>
        <dbReference type="ARBA" id="ARBA00049348"/>
    </source>
</evidence>
<evidence type="ECO:0000256" key="5">
    <source>
        <dbReference type="ARBA" id="ARBA00022603"/>
    </source>
</evidence>
<evidence type="ECO:0000256" key="3">
    <source>
        <dbReference type="ARBA" id="ARBA00011918"/>
    </source>
</evidence>
<evidence type="ECO:0000256" key="2">
    <source>
        <dbReference type="ARBA" id="ARBA00008711"/>
    </source>
</evidence>
<dbReference type="GO" id="GO:0003908">
    <property type="term" value="F:methylated-DNA-[protein]-cysteine S-methyltransferase activity"/>
    <property type="evidence" value="ECO:0007669"/>
    <property type="project" value="UniProtKB-EC"/>
</dbReference>
<comment type="caution">
    <text evidence="14">The sequence shown here is derived from an EMBL/GenBank/DDBJ whole genome shotgun (WGS) entry which is preliminary data.</text>
</comment>
<dbReference type="InterPro" id="IPR036388">
    <property type="entry name" value="WH-like_DNA-bd_sf"/>
</dbReference>
<evidence type="ECO:0000256" key="6">
    <source>
        <dbReference type="ARBA" id="ARBA00022679"/>
    </source>
</evidence>
<gene>
    <name evidence="14" type="ORF">QTJ16_002623</name>
</gene>
<reference evidence="14" key="1">
    <citation type="submission" date="2023-06" db="EMBL/GenBank/DDBJ databases">
        <title>Draft genome of Marssonina rosae.</title>
        <authorList>
            <person name="Cheng Q."/>
        </authorList>
    </citation>
    <scope>NUCLEOTIDE SEQUENCE</scope>
    <source>
        <strain evidence="14">R4</strain>
    </source>
</reference>
<dbReference type="EMBL" id="JAUBYV010000003">
    <property type="protein sequence ID" value="KAK2627977.1"/>
    <property type="molecule type" value="Genomic_DNA"/>
</dbReference>
<evidence type="ECO:0000256" key="8">
    <source>
        <dbReference type="ARBA" id="ARBA00023204"/>
    </source>
</evidence>
<dbReference type="AlphaFoldDB" id="A0AAD9WDT9"/>
<dbReference type="Proteomes" id="UP001285354">
    <property type="component" value="Unassembled WGS sequence"/>
</dbReference>
<evidence type="ECO:0000313" key="15">
    <source>
        <dbReference type="Proteomes" id="UP001285354"/>
    </source>
</evidence>
<feature type="domain" description="Methylated-DNA-[protein]-cysteine S-methyltransferase DNA binding" evidence="13">
    <location>
        <begin position="201"/>
        <end position="289"/>
    </location>
</feature>
<accession>A0AAD9WDT9</accession>
<evidence type="ECO:0000256" key="9">
    <source>
        <dbReference type="ARBA" id="ARBA00030795"/>
    </source>
</evidence>
<dbReference type="PROSITE" id="PS00374">
    <property type="entry name" value="MGMT"/>
    <property type="match status" value="1"/>
</dbReference>
<keyword evidence="8" id="KW-0234">DNA repair</keyword>
<dbReference type="PANTHER" id="PTHR10815">
    <property type="entry name" value="METHYLATED-DNA--PROTEIN-CYSTEINE METHYLTRANSFERASE"/>
    <property type="match status" value="1"/>
</dbReference>
<evidence type="ECO:0000256" key="7">
    <source>
        <dbReference type="ARBA" id="ARBA00022763"/>
    </source>
</evidence>